<comment type="similarity">
    <text evidence="14">Belongs to the polysaccharide monooxygenase AA9 family.</text>
</comment>
<dbReference type="HOGENOM" id="CLU_031730_0_0_1"/>
<proteinExistence type="inferred from homology"/>
<evidence type="ECO:0000256" key="16">
    <source>
        <dbReference type="RuleBase" id="RU368122"/>
    </source>
</evidence>
<dbReference type="PROSITE" id="PS51164">
    <property type="entry name" value="CBM1_2"/>
    <property type="match status" value="1"/>
</dbReference>
<keyword evidence="9" id="KW-0503">Monooxygenase</keyword>
<dbReference type="GeneID" id="19471698"/>
<evidence type="ECO:0000313" key="20">
    <source>
        <dbReference type="Proteomes" id="UP000016922"/>
    </source>
</evidence>
<name>S3D0I3_GLAL2</name>
<dbReference type="EC" id="1.14.99.56" evidence="16"/>
<dbReference type="SUPFAM" id="SSF57180">
    <property type="entry name" value="Cellulose-binding domain"/>
    <property type="match status" value="1"/>
</dbReference>
<dbReference type="GO" id="GO:0030248">
    <property type="term" value="F:cellulose binding"/>
    <property type="evidence" value="ECO:0007669"/>
    <property type="project" value="UniProtKB-UniRule"/>
</dbReference>
<evidence type="ECO:0000256" key="15">
    <source>
        <dbReference type="ARBA" id="ARBA00045077"/>
    </source>
</evidence>
<feature type="signal peptide" evidence="17">
    <location>
        <begin position="1"/>
        <end position="18"/>
    </location>
</feature>
<dbReference type="OMA" id="YIDSPPN"/>
<evidence type="ECO:0000256" key="6">
    <source>
        <dbReference type="ARBA" id="ARBA00023001"/>
    </source>
</evidence>
<evidence type="ECO:0000256" key="10">
    <source>
        <dbReference type="ARBA" id="ARBA00023157"/>
    </source>
</evidence>
<comment type="catalytic activity">
    <reaction evidence="15 16">
        <text>[(1-&gt;4)-beta-D-glucosyl]n+m + reduced acceptor + O2 = 4-dehydro-beta-D-glucosyl-[(1-&gt;4)-beta-D-glucosyl]n-1 + [(1-&gt;4)-beta-D-glucosyl]m + acceptor + H2O.</text>
        <dbReference type="EC" id="1.14.99.56"/>
    </reaction>
</comment>
<comment type="function">
    <text evidence="16">Lytic polysaccharide monooxygenase (LMPO) that depolymerizes crystalline and amorphous polysaccharides via the oxidation of scissile alpha- or beta-(1-4)-glycosidic bonds, yielding C1 and/or C4 oxidation products. Catalysis by LPMOs requires the reduction of the active-site copper from Cu(II) to Cu(I) by a reducing agent and H(2)O(2) or O(2) as a cosubstrate.</text>
</comment>
<evidence type="ECO:0000313" key="19">
    <source>
        <dbReference type="EMBL" id="EPE31355.1"/>
    </source>
</evidence>
<reference evidence="19 20" key="1">
    <citation type="journal article" date="2013" name="BMC Genomics">
        <title>Genomics-driven discovery of the pneumocandin biosynthetic gene cluster in the fungus Glarea lozoyensis.</title>
        <authorList>
            <person name="Chen L."/>
            <person name="Yue Q."/>
            <person name="Zhang X."/>
            <person name="Xiang M."/>
            <person name="Wang C."/>
            <person name="Li S."/>
            <person name="Che Y."/>
            <person name="Ortiz-Lopez F.J."/>
            <person name="Bills G.F."/>
            <person name="Liu X."/>
            <person name="An Z."/>
        </authorList>
    </citation>
    <scope>NUCLEOTIDE SEQUENCE [LARGE SCALE GENOMIC DNA]</scope>
    <source>
        <strain evidence="20">ATCC 20868 / MF5171</strain>
    </source>
</reference>
<evidence type="ECO:0000256" key="5">
    <source>
        <dbReference type="ARBA" id="ARBA00022729"/>
    </source>
</evidence>
<keyword evidence="12 16" id="KW-0119">Carbohydrate metabolism</keyword>
<dbReference type="GO" id="GO:0046872">
    <property type="term" value="F:metal ion binding"/>
    <property type="evidence" value="ECO:0007669"/>
    <property type="project" value="UniProtKB-KW"/>
</dbReference>
<dbReference type="GO" id="GO:0004497">
    <property type="term" value="F:monooxygenase activity"/>
    <property type="evidence" value="ECO:0007669"/>
    <property type="project" value="UniProtKB-KW"/>
</dbReference>
<feature type="domain" description="CBM1" evidence="18">
    <location>
        <begin position="359"/>
        <end position="394"/>
    </location>
</feature>
<evidence type="ECO:0000256" key="8">
    <source>
        <dbReference type="ARBA" id="ARBA00023008"/>
    </source>
</evidence>
<dbReference type="STRING" id="1116229.S3D0I3"/>
<keyword evidence="20" id="KW-1185">Reference proteome</keyword>
<evidence type="ECO:0000256" key="17">
    <source>
        <dbReference type="SAM" id="SignalP"/>
    </source>
</evidence>
<evidence type="ECO:0000256" key="7">
    <source>
        <dbReference type="ARBA" id="ARBA00023002"/>
    </source>
</evidence>
<dbReference type="GO" id="GO:0005576">
    <property type="term" value="C:extracellular region"/>
    <property type="evidence" value="ECO:0007669"/>
    <property type="project" value="UniProtKB-SubCell"/>
</dbReference>
<comment type="cofactor">
    <cofactor evidence="1">
        <name>Cu(2+)</name>
        <dbReference type="ChEBI" id="CHEBI:29036"/>
    </cofactor>
</comment>
<gene>
    <name evidence="19" type="ORF">GLAREA_12658</name>
</gene>
<evidence type="ECO:0000256" key="2">
    <source>
        <dbReference type="ARBA" id="ARBA00004613"/>
    </source>
</evidence>
<dbReference type="CDD" id="cd21175">
    <property type="entry name" value="LPMO_AA9"/>
    <property type="match status" value="1"/>
</dbReference>
<evidence type="ECO:0000256" key="3">
    <source>
        <dbReference type="ARBA" id="ARBA00022525"/>
    </source>
</evidence>
<dbReference type="PANTHER" id="PTHR33353:SF17">
    <property type="entry name" value="ENDO-BETA-1,4-GLUCANASE D"/>
    <property type="match status" value="1"/>
</dbReference>
<keyword evidence="5 17" id="KW-0732">Signal</keyword>
<dbReference type="GO" id="GO:0030245">
    <property type="term" value="P:cellulose catabolic process"/>
    <property type="evidence" value="ECO:0007669"/>
    <property type="project" value="UniProtKB-UniRule"/>
</dbReference>
<evidence type="ECO:0000256" key="13">
    <source>
        <dbReference type="ARBA" id="ARBA00023326"/>
    </source>
</evidence>
<feature type="chain" id="PRO_5004519108" description="AA9 family lytic polysaccharide monooxygenase" evidence="17">
    <location>
        <begin position="19"/>
        <end position="394"/>
    </location>
</feature>
<accession>S3D0I3</accession>
<comment type="domain">
    <text evidence="16">Has a modular structure: an endo-beta-1,4-glucanase catalytic module at the N-terminus, a linker rich in serines and threonines, and a C-terminal carbohydrate-binding module (CBM).</text>
</comment>
<dbReference type="PANTHER" id="PTHR33353">
    <property type="entry name" value="PUTATIVE (AFU_ORTHOLOGUE AFUA_1G12560)-RELATED"/>
    <property type="match status" value="1"/>
</dbReference>
<evidence type="ECO:0000259" key="18">
    <source>
        <dbReference type="PROSITE" id="PS51164"/>
    </source>
</evidence>
<dbReference type="AlphaFoldDB" id="S3D0I3"/>
<dbReference type="KEGG" id="glz:GLAREA_12658"/>
<protein>
    <recommendedName>
        <fullName evidence="16">AA9 family lytic polysaccharide monooxygenase</fullName>
        <ecNumber evidence="16">1.14.99.56</ecNumber>
    </recommendedName>
    <alternativeName>
        <fullName evidence="16">Endo-beta-1,4-glucanase</fullName>
    </alternativeName>
    <alternativeName>
        <fullName evidence="16">Glycosyl hydrolase 61 family protein</fullName>
    </alternativeName>
</protein>
<dbReference type="InterPro" id="IPR049892">
    <property type="entry name" value="AA9"/>
</dbReference>
<dbReference type="Pfam" id="PF00734">
    <property type="entry name" value="CBM_1"/>
    <property type="match status" value="1"/>
</dbReference>
<organism evidence="19 20">
    <name type="scientific">Glarea lozoyensis (strain ATCC 20868 / MF5171)</name>
    <dbReference type="NCBI Taxonomy" id="1116229"/>
    <lineage>
        <taxon>Eukaryota</taxon>
        <taxon>Fungi</taxon>
        <taxon>Dikarya</taxon>
        <taxon>Ascomycota</taxon>
        <taxon>Pezizomycotina</taxon>
        <taxon>Leotiomycetes</taxon>
        <taxon>Helotiales</taxon>
        <taxon>Helotiaceae</taxon>
        <taxon>Glarea</taxon>
    </lineage>
</organism>
<dbReference type="InterPro" id="IPR035971">
    <property type="entry name" value="CBD_sf"/>
</dbReference>
<evidence type="ECO:0000256" key="9">
    <source>
        <dbReference type="ARBA" id="ARBA00023033"/>
    </source>
</evidence>
<evidence type="ECO:0000256" key="1">
    <source>
        <dbReference type="ARBA" id="ARBA00001973"/>
    </source>
</evidence>
<dbReference type="Pfam" id="PF03443">
    <property type="entry name" value="AA9"/>
    <property type="match status" value="1"/>
</dbReference>
<sequence>MRYSGFFAAAAVVAVANAHTTIWNAFVDGVDQGVGNSAAGYIRSPPNNNPVKDITSSAMTCNVNNVATAKTIDVAAGSKVTIEWHHDSNSASDDIIDSSHKGPVMAYIAPTASNGAGDVWVKLAEAGLSGGKWAVETLIANKGKHDVTIPAGLAPGKYLLRGEIIALHESDVAYNVNPARGAQFYMECIQINVTGAGATTLPAGVAIPGTYKYTDPGVVFNLYGGATSYTIPGPAVWDGKTGGAAAPAPVASSTAAVKPTTAAPVATSAPVVVKPTTVAAPVATSVSSAVIVPIASSAVVAPPAATAAPASSTKDSCKSKTTAAAVSTKDSCKSKTSAVVAPTTLQTVAVPAPSKPAAAGVAMYGQCGGQGFTGSTTCAAGTCTVMNPYYSQCI</sequence>
<evidence type="ECO:0000256" key="12">
    <source>
        <dbReference type="ARBA" id="ARBA00023277"/>
    </source>
</evidence>
<dbReference type="GO" id="GO:0008810">
    <property type="term" value="F:cellulase activity"/>
    <property type="evidence" value="ECO:0007669"/>
    <property type="project" value="UniProtKB-UniRule"/>
</dbReference>
<dbReference type="OrthoDB" id="5558646at2759"/>
<keyword evidence="4" id="KW-0479">Metal-binding</keyword>
<evidence type="ECO:0000256" key="11">
    <source>
        <dbReference type="ARBA" id="ARBA00023180"/>
    </source>
</evidence>
<evidence type="ECO:0000256" key="4">
    <source>
        <dbReference type="ARBA" id="ARBA00022723"/>
    </source>
</evidence>
<keyword evidence="3 16" id="KW-0964">Secreted</keyword>
<dbReference type="SMART" id="SM00236">
    <property type="entry name" value="fCBD"/>
    <property type="match status" value="1"/>
</dbReference>
<keyword evidence="13 16" id="KW-0624">Polysaccharide degradation</keyword>
<evidence type="ECO:0000256" key="14">
    <source>
        <dbReference type="ARBA" id="ARBA00044502"/>
    </source>
</evidence>
<dbReference type="eggNOG" id="ENOG502RXMI">
    <property type="taxonomic scope" value="Eukaryota"/>
</dbReference>
<keyword evidence="7" id="KW-0560">Oxidoreductase</keyword>
<comment type="subcellular location">
    <subcellularLocation>
        <location evidence="2 16">Secreted</location>
    </subcellularLocation>
</comment>
<dbReference type="InterPro" id="IPR000254">
    <property type="entry name" value="CBD"/>
</dbReference>
<dbReference type="PROSITE" id="PS00562">
    <property type="entry name" value="CBM1_1"/>
    <property type="match status" value="1"/>
</dbReference>
<keyword evidence="11" id="KW-0325">Glycoprotein</keyword>
<dbReference type="Proteomes" id="UP000016922">
    <property type="component" value="Unassembled WGS sequence"/>
</dbReference>
<dbReference type="RefSeq" id="XP_008081630.1">
    <property type="nucleotide sequence ID" value="XM_008083439.1"/>
</dbReference>
<dbReference type="Gene3D" id="2.70.50.70">
    <property type="match status" value="1"/>
</dbReference>
<keyword evidence="10 16" id="KW-1015">Disulfide bond</keyword>
<keyword evidence="6 16" id="KW-0136">Cellulose degradation</keyword>
<dbReference type="InterPro" id="IPR005103">
    <property type="entry name" value="AA9_LPMO"/>
</dbReference>
<dbReference type="EMBL" id="KE145362">
    <property type="protein sequence ID" value="EPE31355.1"/>
    <property type="molecule type" value="Genomic_DNA"/>
</dbReference>
<keyword evidence="8" id="KW-0186">Copper</keyword>